<accession>A0A165P7Y3</accession>
<dbReference type="EMBL" id="KV429072">
    <property type="protein sequence ID" value="KZT67876.1"/>
    <property type="molecule type" value="Genomic_DNA"/>
</dbReference>
<proteinExistence type="predicted"/>
<evidence type="ECO:0000313" key="2">
    <source>
        <dbReference type="Proteomes" id="UP000076727"/>
    </source>
</evidence>
<dbReference type="AlphaFoldDB" id="A0A165P7Y3"/>
<name>A0A165P7Y3_9APHY</name>
<protein>
    <submittedName>
        <fullName evidence="1">Uncharacterized protein</fullName>
    </submittedName>
</protein>
<evidence type="ECO:0000313" key="1">
    <source>
        <dbReference type="EMBL" id="KZT67876.1"/>
    </source>
</evidence>
<organism evidence="1 2">
    <name type="scientific">Daedalea quercina L-15889</name>
    <dbReference type="NCBI Taxonomy" id="1314783"/>
    <lineage>
        <taxon>Eukaryota</taxon>
        <taxon>Fungi</taxon>
        <taxon>Dikarya</taxon>
        <taxon>Basidiomycota</taxon>
        <taxon>Agaricomycotina</taxon>
        <taxon>Agaricomycetes</taxon>
        <taxon>Polyporales</taxon>
        <taxon>Fomitopsis</taxon>
    </lineage>
</organism>
<dbReference type="Proteomes" id="UP000076727">
    <property type="component" value="Unassembled WGS sequence"/>
</dbReference>
<keyword evidence="2" id="KW-1185">Reference proteome</keyword>
<sequence>MPLTNHRSAVSKKAMALRTAESPMWIRLSLTSLTRLLSPVLSPPLVHKTSRLHYYDYTPLVLLHYAHVHI</sequence>
<gene>
    <name evidence="1" type="ORF">DAEQUDRAFT_375501</name>
</gene>
<reference evidence="1 2" key="1">
    <citation type="journal article" date="2016" name="Mol. Biol. Evol.">
        <title>Comparative Genomics of Early-Diverging Mushroom-Forming Fungi Provides Insights into the Origins of Lignocellulose Decay Capabilities.</title>
        <authorList>
            <person name="Nagy L.G."/>
            <person name="Riley R."/>
            <person name="Tritt A."/>
            <person name="Adam C."/>
            <person name="Daum C."/>
            <person name="Floudas D."/>
            <person name="Sun H."/>
            <person name="Yadav J.S."/>
            <person name="Pangilinan J."/>
            <person name="Larsson K.H."/>
            <person name="Matsuura K."/>
            <person name="Barry K."/>
            <person name="Labutti K."/>
            <person name="Kuo R."/>
            <person name="Ohm R.A."/>
            <person name="Bhattacharya S.S."/>
            <person name="Shirouzu T."/>
            <person name="Yoshinaga Y."/>
            <person name="Martin F.M."/>
            <person name="Grigoriev I.V."/>
            <person name="Hibbett D.S."/>
        </authorList>
    </citation>
    <scope>NUCLEOTIDE SEQUENCE [LARGE SCALE GENOMIC DNA]</scope>
    <source>
        <strain evidence="1 2">L-15889</strain>
    </source>
</reference>